<gene>
    <name evidence="1" type="primary">ycf80</name>
</gene>
<dbReference type="RefSeq" id="YP_009399680.1">
    <property type="nucleotide sequence ID" value="NC_035298.1"/>
</dbReference>
<reference evidence="1" key="1">
    <citation type="journal article" date="2017" name="J. Phycol.">
        <title>Analysis of chloroplast genomes and a supermatrix inform reclassification of the Rhodomelaceae (Rhodophyta).</title>
        <authorList>
            <person name="Diaz-Tapia P."/>
            <person name="Maggs C.A."/>
            <person name="West J.A."/>
            <person name="Verbruggen H."/>
        </authorList>
    </citation>
    <scope>NUCLEOTIDE SEQUENCE</scope>
    <source>
        <strain evidence="1">PD1820</strain>
    </source>
</reference>
<dbReference type="EMBL" id="MF101465">
    <property type="protein sequence ID" value="ARW69499.1"/>
    <property type="molecule type" value="Genomic_DNA"/>
</dbReference>
<name>A0A1Z1MUD8_DIGSM</name>
<proteinExistence type="predicted"/>
<geneLocation type="chloroplast" evidence="1"/>
<keyword evidence="1" id="KW-0934">Plastid</keyword>
<dbReference type="GeneID" id="33362182"/>
<accession>A0A1Z1MUD8</accession>
<evidence type="ECO:0000313" key="1">
    <source>
        <dbReference type="EMBL" id="ARW69499.1"/>
    </source>
</evidence>
<sequence>MALSNFILFHTISRTFLNTNQITKREVVYSKQNLNRSLDLYKTKYHKNQYLLASNNKHAIDNSRNQLNEKKQKNELTRRNFWQKIINQYWQETIIVSPSTNILENYVNKLKTSGLSVHSGNDYRNFLSRFSKDLLDNKIQLRMNYEDELDNSILDNNNYISIQYRWPKSLVSKYYTFQKVKSDPYHYMNIHKATNTLLPLFLLANNKNELILSESPSRLFYHKIWLKLSSLANKKSYENKKNYTGLIFTSPEDSIEYQKYILNQYKNSSRSNYIKSVATNMSLYLRLLKSTYVDTDFRLVPDLKEVSDLLCKYRKYSNVSFDSKQKYGYNYFQGQPVYLIKPITVGNKYRGNKYKINYSYSCTKKDKIVKYNAVFLSYQTAVNAWEKFREEHKNIKLPCKPNLYVSNLEAFIQTPEYQQNSSDFIFLPSQQTYNFLKHYFQLNTKYERNIVKLLISRSLDVRSLFYKIFWSLTSRQPIDL</sequence>
<dbReference type="AlphaFoldDB" id="A0A1Z1MUD8"/>
<organism evidence="1">
    <name type="scientific">Digenea simplex</name>
    <name type="common">Marine red alga</name>
    <name type="synonym">Conferva simplex</name>
    <dbReference type="NCBI Taxonomy" id="945030"/>
    <lineage>
        <taxon>Eukaryota</taxon>
        <taxon>Rhodophyta</taxon>
        <taxon>Florideophyceae</taxon>
        <taxon>Rhodymeniophycidae</taxon>
        <taxon>Ceramiales</taxon>
        <taxon>Rhodomelaceae</taxon>
        <taxon>Polysiphonioideae</taxon>
        <taxon>Digenea</taxon>
    </lineage>
</organism>
<keyword evidence="1" id="KW-0150">Chloroplast</keyword>
<protein>
    <submittedName>
        <fullName evidence="1">Uncharacterized protein</fullName>
    </submittedName>
</protein>